<evidence type="ECO:0000313" key="1">
    <source>
        <dbReference type="EMBL" id="CAG8847427.1"/>
    </source>
</evidence>
<dbReference type="EMBL" id="CAJVQC010155883">
    <property type="protein sequence ID" value="CAG8847427.1"/>
    <property type="molecule type" value="Genomic_DNA"/>
</dbReference>
<protein>
    <submittedName>
        <fullName evidence="1">27922_t:CDS:1</fullName>
    </submittedName>
</protein>
<name>A0ACA9SSJ1_9GLOM</name>
<comment type="caution">
    <text evidence="1">The sequence shown here is derived from an EMBL/GenBank/DDBJ whole genome shotgun (WGS) entry which is preliminary data.</text>
</comment>
<reference evidence="1" key="1">
    <citation type="submission" date="2021-06" db="EMBL/GenBank/DDBJ databases">
        <authorList>
            <person name="Kallberg Y."/>
            <person name="Tangrot J."/>
            <person name="Rosling A."/>
        </authorList>
    </citation>
    <scope>NUCLEOTIDE SEQUENCE</scope>
    <source>
        <strain evidence="1">MA461A</strain>
    </source>
</reference>
<accession>A0ACA9SSJ1</accession>
<gene>
    <name evidence="1" type="ORF">RPERSI_LOCUS34629</name>
</gene>
<dbReference type="Proteomes" id="UP000789920">
    <property type="component" value="Unassembled WGS sequence"/>
</dbReference>
<keyword evidence="2" id="KW-1185">Reference proteome</keyword>
<evidence type="ECO:0000313" key="2">
    <source>
        <dbReference type="Proteomes" id="UP000789920"/>
    </source>
</evidence>
<feature type="non-terminal residue" evidence="1">
    <location>
        <position position="60"/>
    </location>
</feature>
<sequence length="60" mass="6830">VAQQNQLSNAILRTVLENNDSTIRPSITTGFRSMPHLYIDMINLDEFFSKLIGGILYPFD</sequence>
<feature type="non-terminal residue" evidence="1">
    <location>
        <position position="1"/>
    </location>
</feature>
<proteinExistence type="predicted"/>
<organism evidence="1 2">
    <name type="scientific">Racocetra persica</name>
    <dbReference type="NCBI Taxonomy" id="160502"/>
    <lineage>
        <taxon>Eukaryota</taxon>
        <taxon>Fungi</taxon>
        <taxon>Fungi incertae sedis</taxon>
        <taxon>Mucoromycota</taxon>
        <taxon>Glomeromycotina</taxon>
        <taxon>Glomeromycetes</taxon>
        <taxon>Diversisporales</taxon>
        <taxon>Gigasporaceae</taxon>
        <taxon>Racocetra</taxon>
    </lineage>
</organism>